<feature type="domain" description="HSA" evidence="4">
    <location>
        <begin position="323"/>
        <end position="395"/>
    </location>
</feature>
<evidence type="ECO:0000313" key="7">
    <source>
        <dbReference type="Proteomes" id="UP001201812"/>
    </source>
</evidence>
<dbReference type="EMBL" id="JAKKPZ010000011">
    <property type="protein sequence ID" value="KAI1715414.1"/>
    <property type="molecule type" value="Genomic_DNA"/>
</dbReference>
<dbReference type="SMART" id="SM00573">
    <property type="entry name" value="HSA"/>
    <property type="match status" value="1"/>
</dbReference>
<evidence type="ECO:0000256" key="3">
    <source>
        <dbReference type="SAM" id="MobiDB-lite"/>
    </source>
</evidence>
<dbReference type="GO" id="GO:0006355">
    <property type="term" value="P:regulation of DNA-templated transcription"/>
    <property type="evidence" value="ECO:0007669"/>
    <property type="project" value="InterPro"/>
</dbReference>
<accession>A0AAD4N545</accession>
<name>A0AAD4N545_9BILA</name>
<gene>
    <name evidence="6" type="ORF">DdX_07726</name>
</gene>
<comment type="subcellular location">
    <subcellularLocation>
        <location evidence="1">Nucleus</location>
    </subcellularLocation>
</comment>
<feature type="region of interest" description="Disordered" evidence="3">
    <location>
        <begin position="113"/>
        <end position="141"/>
    </location>
</feature>
<dbReference type="GO" id="GO:0005524">
    <property type="term" value="F:ATP binding"/>
    <property type="evidence" value="ECO:0007669"/>
    <property type="project" value="InterPro"/>
</dbReference>
<sequence length="535" mass="61370">MCPAKFKSFLSGDIASGNLENPGFGQVTDHPSRLGSGRVICQSLPLEMEQPAVDLPPQGNGHVATISAAPPHPIPNQEAYIARIENTMHAIEEQNLTNDPRYTALNVLRNRLTDGSYQPGSEPSSASTSEQVDEKPKVLTPQQLSQLKSQVAAYKMLARNEPLPRALLNQVTNRKPDDLLPPAYEFPVELENGEKLPYDLTRVLLIHQQRATSRSTALPTPPGIDPQTILKERENRIQNRIGLRIQELSEMPLNVSKNLRIKAEIELRALRLLNFQTQVRNEVLGYLKRDTTLETALNPYAYRRTKRHTLREARITEKLEKQQKMEQERRRRLKHQELLQAIVQASKEFKEFHKGIQVKAGKLRKAIYIYHANSEKERRNKELRNEKMRMMKLMEEDDAGYRQLLDEKKDRRLVLLLQQTDDYVASLTGLVKQHQATEKKRKRDEKKEVKQALKQKQQAEGEEVIVMIRNCSTGDILKVETPSQDDTDEWLKNHYPGYELVSRDAVSDDSDDEKSDEEVEKPAVVEQNDDEYEGV</sequence>
<dbReference type="Pfam" id="PF07529">
    <property type="entry name" value="HSA"/>
    <property type="match status" value="1"/>
</dbReference>
<keyword evidence="7" id="KW-1185">Reference proteome</keyword>
<dbReference type="AlphaFoldDB" id="A0AAD4N545"/>
<evidence type="ECO:0000259" key="4">
    <source>
        <dbReference type="PROSITE" id="PS51204"/>
    </source>
</evidence>
<evidence type="ECO:0000256" key="2">
    <source>
        <dbReference type="ARBA" id="ARBA00023242"/>
    </source>
</evidence>
<dbReference type="InterPro" id="IPR014978">
    <property type="entry name" value="Gln-Leu-Gln_QLQ"/>
</dbReference>
<proteinExistence type="predicted"/>
<reference evidence="6" key="1">
    <citation type="submission" date="2022-01" db="EMBL/GenBank/DDBJ databases">
        <title>Genome Sequence Resource for Two Populations of Ditylenchus destructor, the Migratory Endoparasitic Phytonematode.</title>
        <authorList>
            <person name="Zhang H."/>
            <person name="Lin R."/>
            <person name="Xie B."/>
        </authorList>
    </citation>
    <scope>NUCLEOTIDE SEQUENCE</scope>
    <source>
        <strain evidence="6">BazhouSP</strain>
    </source>
</reference>
<protein>
    <submittedName>
        <fullName evidence="6">HSA domain-containing protein</fullName>
    </submittedName>
</protein>
<organism evidence="6 7">
    <name type="scientific">Ditylenchus destructor</name>
    <dbReference type="NCBI Taxonomy" id="166010"/>
    <lineage>
        <taxon>Eukaryota</taxon>
        <taxon>Metazoa</taxon>
        <taxon>Ecdysozoa</taxon>
        <taxon>Nematoda</taxon>
        <taxon>Chromadorea</taxon>
        <taxon>Rhabditida</taxon>
        <taxon>Tylenchina</taxon>
        <taxon>Tylenchomorpha</taxon>
        <taxon>Sphaerularioidea</taxon>
        <taxon>Anguinidae</taxon>
        <taxon>Anguininae</taxon>
        <taxon>Ditylenchus</taxon>
    </lineage>
</organism>
<dbReference type="Pfam" id="PF08880">
    <property type="entry name" value="QLQ"/>
    <property type="match status" value="1"/>
</dbReference>
<dbReference type="SMART" id="SM00951">
    <property type="entry name" value="QLQ"/>
    <property type="match status" value="1"/>
</dbReference>
<feature type="compositionally biased region" description="Polar residues" evidence="3">
    <location>
        <begin position="113"/>
        <end position="130"/>
    </location>
</feature>
<comment type="caution">
    <text evidence="6">The sequence shown here is derived from an EMBL/GenBank/DDBJ whole genome shotgun (WGS) entry which is preliminary data.</text>
</comment>
<dbReference type="Gene3D" id="1.20.5.170">
    <property type="match status" value="1"/>
</dbReference>
<dbReference type="PROSITE" id="PS51666">
    <property type="entry name" value="QLQ"/>
    <property type="match status" value="1"/>
</dbReference>
<feature type="domain" description="QLQ" evidence="5">
    <location>
        <begin position="138"/>
        <end position="173"/>
    </location>
</feature>
<dbReference type="InterPro" id="IPR014012">
    <property type="entry name" value="HSA_dom"/>
</dbReference>
<feature type="compositionally biased region" description="Acidic residues" evidence="3">
    <location>
        <begin position="507"/>
        <end position="519"/>
    </location>
</feature>
<evidence type="ECO:0000259" key="5">
    <source>
        <dbReference type="PROSITE" id="PS51666"/>
    </source>
</evidence>
<evidence type="ECO:0000256" key="1">
    <source>
        <dbReference type="ARBA" id="ARBA00004123"/>
    </source>
</evidence>
<evidence type="ECO:0000313" key="6">
    <source>
        <dbReference type="EMBL" id="KAI1715414.1"/>
    </source>
</evidence>
<keyword evidence="2" id="KW-0539">Nucleus</keyword>
<dbReference type="Proteomes" id="UP001201812">
    <property type="component" value="Unassembled WGS sequence"/>
</dbReference>
<feature type="region of interest" description="Disordered" evidence="3">
    <location>
        <begin position="497"/>
        <end position="535"/>
    </location>
</feature>
<dbReference type="GO" id="GO:0005634">
    <property type="term" value="C:nucleus"/>
    <property type="evidence" value="ECO:0007669"/>
    <property type="project" value="UniProtKB-SubCell"/>
</dbReference>
<dbReference type="PROSITE" id="PS51204">
    <property type="entry name" value="HSA"/>
    <property type="match status" value="1"/>
</dbReference>